<organism evidence="3 4">
    <name type="scientific">Enhygromyxa salina</name>
    <dbReference type="NCBI Taxonomy" id="215803"/>
    <lineage>
        <taxon>Bacteria</taxon>
        <taxon>Pseudomonadati</taxon>
        <taxon>Myxococcota</taxon>
        <taxon>Polyangia</taxon>
        <taxon>Nannocystales</taxon>
        <taxon>Nannocystaceae</taxon>
        <taxon>Enhygromyxa</taxon>
    </lineage>
</organism>
<feature type="signal peptide" evidence="2">
    <location>
        <begin position="1"/>
        <end position="22"/>
    </location>
</feature>
<dbReference type="Proteomes" id="UP000238823">
    <property type="component" value="Unassembled WGS sequence"/>
</dbReference>
<comment type="caution">
    <text evidence="3">The sequence shown here is derived from an EMBL/GenBank/DDBJ whole genome shotgun (WGS) entry which is preliminary data.</text>
</comment>
<feature type="region of interest" description="Disordered" evidence="1">
    <location>
        <begin position="17"/>
        <end position="55"/>
    </location>
</feature>
<feature type="compositionally biased region" description="Pro residues" evidence="1">
    <location>
        <begin position="136"/>
        <end position="147"/>
    </location>
</feature>
<evidence type="ECO:0000313" key="3">
    <source>
        <dbReference type="EMBL" id="PRQ07220.1"/>
    </source>
</evidence>
<gene>
    <name evidence="3" type="ORF">ENSA7_29270</name>
</gene>
<keyword evidence="2" id="KW-0732">Signal</keyword>
<evidence type="ECO:0000256" key="1">
    <source>
        <dbReference type="SAM" id="MobiDB-lite"/>
    </source>
</evidence>
<dbReference type="RefSeq" id="WP_146157703.1">
    <property type="nucleotide sequence ID" value="NZ_PVNL01000057.1"/>
</dbReference>
<feature type="compositionally biased region" description="Low complexity" evidence="1">
    <location>
        <begin position="148"/>
        <end position="167"/>
    </location>
</feature>
<evidence type="ECO:0000256" key="2">
    <source>
        <dbReference type="SAM" id="SignalP"/>
    </source>
</evidence>
<feature type="region of interest" description="Disordered" evidence="1">
    <location>
        <begin position="118"/>
        <end position="187"/>
    </location>
</feature>
<dbReference type="EMBL" id="PVNL01000057">
    <property type="protein sequence ID" value="PRQ07220.1"/>
    <property type="molecule type" value="Genomic_DNA"/>
</dbReference>
<reference evidence="3 4" key="1">
    <citation type="submission" date="2018-03" db="EMBL/GenBank/DDBJ databases">
        <title>Draft Genome Sequences of the Obligatory Marine Myxobacteria Enhygromyxa salina SWB007.</title>
        <authorList>
            <person name="Poehlein A."/>
            <person name="Moghaddam J.A."/>
            <person name="Harms H."/>
            <person name="Alanjari M."/>
            <person name="Koenig G.M."/>
            <person name="Daniel R."/>
            <person name="Schaeberle T.F."/>
        </authorList>
    </citation>
    <scope>NUCLEOTIDE SEQUENCE [LARGE SCALE GENOMIC DNA]</scope>
    <source>
        <strain evidence="3 4">SWB007</strain>
    </source>
</reference>
<accession>A0A2S9YQ62</accession>
<proteinExistence type="predicted"/>
<protein>
    <submittedName>
        <fullName evidence="3">Uncharacterized protein</fullName>
    </submittedName>
</protein>
<evidence type="ECO:0000313" key="4">
    <source>
        <dbReference type="Proteomes" id="UP000238823"/>
    </source>
</evidence>
<dbReference type="AlphaFoldDB" id="A0A2S9YQ62"/>
<sequence length="350" mass="36799">MRTPGLSALLGCALACSGPPSAREPEPEPTQRVVDPAKVVPSPAPEPATAGDQAVDPLLALARGQIRGGRAPAELRRELLESGDPDHRHAGRLLQAIADEKPEPVLTRARGLAQVELAEPIEPGEPIERPATVEPPIEPTPASPPAREPTAVAEPPSPAPSEITAAPGPDDESWDPPPKLSSLPADGPVRAWFDAGVTELEPEPAAVIGEPELSQARLFGPELLLLRERPPVVAAPMTDADEGPRLVILTSMAIRVDPSGDAITLELSGAGPAALAFTPCSSTHVRVRILNAGAVPGFLAARPTRPELEVVEVARRDTIIEVEIEFARGWTLIGAARLANGASVRFERER</sequence>
<name>A0A2S9YQ62_9BACT</name>
<feature type="chain" id="PRO_5015398916" evidence="2">
    <location>
        <begin position="23"/>
        <end position="350"/>
    </location>
</feature>
<dbReference type="OrthoDB" id="9889943at2"/>